<name>A0A0P6XQR4_9CHLR</name>
<feature type="active site" description="Proton acceptor" evidence="10 12">
    <location>
        <position position="37"/>
    </location>
</feature>
<evidence type="ECO:0000256" key="9">
    <source>
        <dbReference type="ARBA" id="ARBA00023235"/>
    </source>
</evidence>
<feature type="binding site" evidence="14">
    <location>
        <begin position="199"/>
        <end position="200"/>
    </location>
    <ligand>
        <name>substrate</name>
    </ligand>
</feature>
<evidence type="ECO:0000256" key="14">
    <source>
        <dbReference type="PIRSR" id="PIRSR001461-3"/>
    </source>
</evidence>
<dbReference type="PROSITE" id="PS01086">
    <property type="entry name" value="RIBUL_P_3_EPIMER_2"/>
    <property type="match status" value="1"/>
</dbReference>
<proteinExistence type="inferred from homology"/>
<dbReference type="Proteomes" id="UP000050501">
    <property type="component" value="Unassembled WGS sequence"/>
</dbReference>
<dbReference type="Pfam" id="PF00834">
    <property type="entry name" value="Ribul_P_3_epim"/>
    <property type="match status" value="1"/>
</dbReference>
<dbReference type="HAMAP" id="MF_02227">
    <property type="entry name" value="RPE"/>
    <property type="match status" value="1"/>
</dbReference>
<dbReference type="NCBIfam" id="TIGR01163">
    <property type="entry name" value="rpe"/>
    <property type="match status" value="1"/>
</dbReference>
<accession>A0A0P6XQR4</accession>
<evidence type="ECO:0000256" key="1">
    <source>
        <dbReference type="ARBA" id="ARBA00001782"/>
    </source>
</evidence>
<sequence>MPSPLLISASLLSADFLHLADQIAACENAGVDWLHIDVLDGHFAPNISMGPFIVEHCRRQSSLPLDVHLMIEKPERYIQAFAAAGADRLSVHIEGNPNIHRTLQEIRSLNVSPGIVINPGTPVSAITAVLPHVDMVLVMSVNPGFSGQSFLPEVLDKVREIRQIALQSQMDLHIQIDGGITAQTLPAAYHAGVTVAVAATAIFKHPQGIAAGVAALRNSIA</sequence>
<dbReference type="InterPro" id="IPR013785">
    <property type="entry name" value="Aldolase_TIM"/>
</dbReference>
<dbReference type="PANTHER" id="PTHR11749">
    <property type="entry name" value="RIBULOSE-5-PHOSPHATE-3-EPIMERASE"/>
    <property type="match status" value="1"/>
</dbReference>
<comment type="cofactor">
    <cofactor evidence="2">
        <name>Mn(2+)</name>
        <dbReference type="ChEBI" id="CHEBI:29035"/>
    </cofactor>
</comment>
<comment type="catalytic activity">
    <reaction evidence="1 10 11">
        <text>D-ribulose 5-phosphate = D-xylulose 5-phosphate</text>
        <dbReference type="Rhea" id="RHEA:13677"/>
        <dbReference type="ChEBI" id="CHEBI:57737"/>
        <dbReference type="ChEBI" id="CHEBI:58121"/>
        <dbReference type="EC" id="5.1.3.1"/>
    </reaction>
</comment>
<feature type="binding site" evidence="10 13">
    <location>
        <position position="68"/>
    </location>
    <ligand>
        <name>a divalent metal cation</name>
        <dbReference type="ChEBI" id="CHEBI:60240"/>
    </ligand>
</feature>
<dbReference type="SUPFAM" id="SSF51366">
    <property type="entry name" value="Ribulose-phoshate binding barrel"/>
    <property type="match status" value="1"/>
</dbReference>
<evidence type="ECO:0000256" key="13">
    <source>
        <dbReference type="PIRSR" id="PIRSR001461-2"/>
    </source>
</evidence>
<comment type="caution">
    <text evidence="10">Lacks conserved residue(s) required for the propagation of feature annotation.</text>
</comment>
<evidence type="ECO:0000256" key="4">
    <source>
        <dbReference type="ARBA" id="ARBA00001947"/>
    </source>
</evidence>
<keyword evidence="9 10" id="KW-0413">Isomerase</keyword>
<dbReference type="GO" id="GO:0004750">
    <property type="term" value="F:D-ribulose-phosphate 3-epimerase activity"/>
    <property type="evidence" value="ECO:0007669"/>
    <property type="project" value="UniProtKB-UniRule"/>
</dbReference>
<dbReference type="PATRIC" id="fig|229921.5.peg.3679"/>
<evidence type="ECO:0000256" key="2">
    <source>
        <dbReference type="ARBA" id="ARBA00001936"/>
    </source>
</evidence>
<organism evidence="15 16">
    <name type="scientific">Levilinea saccharolytica</name>
    <dbReference type="NCBI Taxonomy" id="229921"/>
    <lineage>
        <taxon>Bacteria</taxon>
        <taxon>Bacillati</taxon>
        <taxon>Chloroflexota</taxon>
        <taxon>Anaerolineae</taxon>
        <taxon>Anaerolineales</taxon>
        <taxon>Anaerolineaceae</taxon>
        <taxon>Levilinea</taxon>
    </lineage>
</organism>
<keyword evidence="13" id="KW-0862">Zinc</keyword>
<comment type="similarity">
    <text evidence="6 10 11">Belongs to the ribulose-phosphate 3-epimerase family.</text>
</comment>
<dbReference type="FunFam" id="3.20.20.70:FF:000004">
    <property type="entry name" value="Ribulose-phosphate 3-epimerase"/>
    <property type="match status" value="1"/>
</dbReference>
<comment type="caution">
    <text evidence="15">The sequence shown here is derived from an EMBL/GenBank/DDBJ whole genome shotgun (WGS) entry which is preliminary data.</text>
</comment>
<dbReference type="OrthoDB" id="1645589at2"/>
<feature type="binding site" evidence="10 13">
    <location>
        <position position="35"/>
    </location>
    <ligand>
        <name>a divalent metal cation</name>
        <dbReference type="ChEBI" id="CHEBI:60240"/>
    </ligand>
</feature>
<dbReference type="NCBIfam" id="NF004076">
    <property type="entry name" value="PRK05581.1-4"/>
    <property type="match status" value="1"/>
</dbReference>
<dbReference type="GO" id="GO:0019323">
    <property type="term" value="P:pentose catabolic process"/>
    <property type="evidence" value="ECO:0007669"/>
    <property type="project" value="UniProtKB-UniRule"/>
</dbReference>
<evidence type="ECO:0000313" key="15">
    <source>
        <dbReference type="EMBL" id="KPL81768.1"/>
    </source>
</evidence>
<dbReference type="EMBL" id="LGCM01000035">
    <property type="protein sequence ID" value="KPL81768.1"/>
    <property type="molecule type" value="Genomic_DNA"/>
</dbReference>
<evidence type="ECO:0000256" key="6">
    <source>
        <dbReference type="ARBA" id="ARBA00009541"/>
    </source>
</evidence>
<evidence type="ECO:0000256" key="7">
    <source>
        <dbReference type="ARBA" id="ARBA00013188"/>
    </source>
</evidence>
<feature type="binding site" evidence="10 14">
    <location>
        <begin position="144"/>
        <end position="147"/>
    </location>
    <ligand>
        <name>substrate</name>
    </ligand>
</feature>
<dbReference type="GO" id="GO:0005737">
    <property type="term" value="C:cytoplasm"/>
    <property type="evidence" value="ECO:0007669"/>
    <property type="project" value="UniProtKB-ARBA"/>
</dbReference>
<evidence type="ECO:0000313" key="16">
    <source>
        <dbReference type="Proteomes" id="UP000050501"/>
    </source>
</evidence>
<dbReference type="STRING" id="229921.ADN01_09230"/>
<keyword evidence="8 10" id="KW-0479">Metal-binding</keyword>
<comment type="cofactor">
    <cofactor evidence="10 13">
        <name>a divalent metal cation</name>
        <dbReference type="ChEBI" id="CHEBI:60240"/>
    </cofactor>
    <text evidence="10 13">Binds 1 divalent metal cation per subunit.</text>
</comment>
<evidence type="ECO:0000256" key="12">
    <source>
        <dbReference type="PIRSR" id="PIRSR001461-1"/>
    </source>
</evidence>
<keyword evidence="10 11" id="KW-0119">Carbohydrate metabolism</keyword>
<feature type="binding site" evidence="14">
    <location>
        <position position="179"/>
    </location>
    <ligand>
        <name>substrate</name>
    </ligand>
</feature>
<evidence type="ECO:0000256" key="3">
    <source>
        <dbReference type="ARBA" id="ARBA00001941"/>
    </source>
</evidence>
<dbReference type="GO" id="GO:0046872">
    <property type="term" value="F:metal ion binding"/>
    <property type="evidence" value="ECO:0007669"/>
    <property type="project" value="UniProtKB-UniRule"/>
</dbReference>
<feature type="binding site" evidence="10 14">
    <location>
        <position position="68"/>
    </location>
    <ligand>
        <name>substrate</name>
    </ligand>
</feature>
<dbReference type="EC" id="5.1.3.1" evidence="7 10"/>
<comment type="cofactor">
    <cofactor evidence="5">
        <name>Fe(2+)</name>
        <dbReference type="ChEBI" id="CHEBI:29033"/>
    </cofactor>
</comment>
<dbReference type="InterPro" id="IPR011060">
    <property type="entry name" value="RibuloseP-bd_barrel"/>
</dbReference>
<evidence type="ECO:0000256" key="10">
    <source>
        <dbReference type="HAMAP-Rule" id="MF_02227"/>
    </source>
</evidence>
<evidence type="ECO:0000256" key="5">
    <source>
        <dbReference type="ARBA" id="ARBA00001954"/>
    </source>
</evidence>
<dbReference type="AlphaFoldDB" id="A0A0P6XQR4"/>
<comment type="cofactor">
    <cofactor evidence="4">
        <name>Zn(2+)</name>
        <dbReference type="ChEBI" id="CHEBI:29105"/>
    </cofactor>
</comment>
<reference evidence="15 16" key="1">
    <citation type="submission" date="2015-07" db="EMBL/GenBank/DDBJ databases">
        <title>Genome sequence of Levilinea saccharolytica DSM 16555.</title>
        <authorList>
            <person name="Hemp J."/>
            <person name="Ward L.M."/>
            <person name="Pace L.A."/>
            <person name="Fischer W.W."/>
        </authorList>
    </citation>
    <scope>NUCLEOTIDE SEQUENCE [LARGE SCALE GENOMIC DNA]</scope>
    <source>
        <strain evidence="15 16">KIBI-1</strain>
    </source>
</reference>
<feature type="binding site" evidence="10 13">
    <location>
        <position position="37"/>
    </location>
    <ligand>
        <name>a divalent metal cation</name>
        <dbReference type="ChEBI" id="CHEBI:60240"/>
    </ligand>
</feature>
<gene>
    <name evidence="10" type="primary">rpe</name>
    <name evidence="15" type="ORF">ADN01_09230</name>
</gene>
<comment type="function">
    <text evidence="10">Catalyzes the reversible epimerization of D-ribulose 5-phosphate to D-xylulose 5-phosphate.</text>
</comment>
<dbReference type="InterPro" id="IPR000056">
    <property type="entry name" value="Ribul_P_3_epim-like"/>
</dbReference>
<evidence type="ECO:0000256" key="11">
    <source>
        <dbReference type="PIRNR" id="PIRNR001461"/>
    </source>
</evidence>
<dbReference type="InterPro" id="IPR026019">
    <property type="entry name" value="Ribul_P_3_epim"/>
</dbReference>
<evidence type="ECO:0000256" key="8">
    <source>
        <dbReference type="ARBA" id="ARBA00022723"/>
    </source>
</evidence>
<dbReference type="CDD" id="cd00429">
    <property type="entry name" value="RPE"/>
    <property type="match status" value="1"/>
</dbReference>
<protein>
    <recommendedName>
        <fullName evidence="7 10">Ribulose-phosphate 3-epimerase</fullName>
        <ecNumber evidence="7 10">5.1.3.1</ecNumber>
    </recommendedName>
</protein>
<comment type="cofactor">
    <cofactor evidence="3">
        <name>Co(2+)</name>
        <dbReference type="ChEBI" id="CHEBI:48828"/>
    </cofactor>
</comment>
<feature type="binding site" evidence="10 14">
    <location>
        <position position="10"/>
    </location>
    <ligand>
        <name>substrate</name>
    </ligand>
</feature>
<keyword evidence="16" id="KW-1185">Reference proteome</keyword>
<dbReference type="GO" id="GO:0006098">
    <property type="term" value="P:pentose-phosphate shunt"/>
    <property type="evidence" value="ECO:0007669"/>
    <property type="project" value="UniProtKB-UniRule"/>
</dbReference>
<keyword evidence="13" id="KW-0464">Manganese</keyword>
<dbReference type="Gene3D" id="3.20.20.70">
    <property type="entry name" value="Aldolase class I"/>
    <property type="match status" value="1"/>
</dbReference>
<keyword evidence="13" id="KW-0170">Cobalt</keyword>
<feature type="active site" description="Proton donor" evidence="10 12">
    <location>
        <position position="177"/>
    </location>
</feature>
<feature type="binding site" evidence="10">
    <location>
        <begin position="177"/>
        <end position="179"/>
    </location>
    <ligand>
        <name>substrate</name>
    </ligand>
</feature>
<dbReference type="RefSeq" id="WP_062418323.1">
    <property type="nucleotide sequence ID" value="NZ_DF967974.1"/>
</dbReference>
<feature type="binding site" evidence="10 13">
    <location>
        <position position="177"/>
    </location>
    <ligand>
        <name>a divalent metal cation</name>
        <dbReference type="ChEBI" id="CHEBI:60240"/>
    </ligand>
</feature>
<comment type="pathway">
    <text evidence="10">Carbohydrate degradation.</text>
</comment>
<dbReference type="PIRSF" id="PIRSF001461">
    <property type="entry name" value="RPE"/>
    <property type="match status" value="1"/>
</dbReference>